<dbReference type="PANTHER" id="PTHR23315">
    <property type="entry name" value="U BOX DOMAIN-CONTAINING"/>
    <property type="match status" value="1"/>
</dbReference>
<evidence type="ECO:0000313" key="2">
    <source>
        <dbReference type="Proteomes" id="UP000827889"/>
    </source>
</evidence>
<evidence type="ECO:0000313" key="3">
    <source>
        <dbReference type="RefSeq" id="XP_030539851.2"/>
    </source>
</evidence>
<accession>A0A8B8PYG9</accession>
<sequence length="291" mass="31569">MAETEDPDGGPAKSPQELKSKVSRLLEMIAKEDECKLETVDEGISGGPLKIAKPTFRNKAVDNPGLEEDLTAIVLNLSIVDGNKELMEGNPFVISFLVGSLNSRTHRTRSIAAAALSKLLVLDSNRRLIGEAGAIGPLINVVRVGSILAIFNAASALFQLFHLTENVTNAIRARATSVILQRLEKRTCMDELVGLLVKLSGDQDTVEELRDIGDVPILLKVLGESIPERCKENCVVILEEICSYYPNTAKQIRNNWDACGLLFTLSTSSTATARAQRKATSIVKRIMNAAS</sequence>
<dbReference type="GeneID" id="115747725"/>
<name>A0A8B8PYG9_9MYRT</name>
<organism evidence="2 3">
    <name type="scientific">Rhodamnia argentea</name>
    <dbReference type="NCBI Taxonomy" id="178133"/>
    <lineage>
        <taxon>Eukaryota</taxon>
        <taxon>Viridiplantae</taxon>
        <taxon>Streptophyta</taxon>
        <taxon>Embryophyta</taxon>
        <taxon>Tracheophyta</taxon>
        <taxon>Spermatophyta</taxon>
        <taxon>Magnoliopsida</taxon>
        <taxon>eudicotyledons</taxon>
        <taxon>Gunneridae</taxon>
        <taxon>Pentapetalae</taxon>
        <taxon>rosids</taxon>
        <taxon>malvids</taxon>
        <taxon>Myrtales</taxon>
        <taxon>Myrtaceae</taxon>
        <taxon>Myrtoideae</taxon>
        <taxon>Myrteae</taxon>
        <taxon>Australasian group</taxon>
        <taxon>Rhodamnia</taxon>
    </lineage>
</organism>
<dbReference type="Proteomes" id="UP000827889">
    <property type="component" value="Chromosome 1"/>
</dbReference>
<dbReference type="Gene3D" id="1.25.10.10">
    <property type="entry name" value="Leucine-rich Repeat Variant"/>
    <property type="match status" value="1"/>
</dbReference>
<dbReference type="InterPro" id="IPR016024">
    <property type="entry name" value="ARM-type_fold"/>
</dbReference>
<dbReference type="SUPFAM" id="SSF48371">
    <property type="entry name" value="ARM repeat"/>
    <property type="match status" value="1"/>
</dbReference>
<reference evidence="3" key="2">
    <citation type="submission" date="2025-08" db="UniProtKB">
        <authorList>
            <consortium name="RefSeq"/>
        </authorList>
    </citation>
    <scope>IDENTIFICATION</scope>
    <source>
        <tissue evidence="3">Leaf</tissue>
    </source>
</reference>
<dbReference type="AlphaFoldDB" id="A0A8B8PYG9"/>
<reference evidence="2" key="1">
    <citation type="submission" date="2025-05" db="UniProtKB">
        <authorList>
            <consortium name="RefSeq"/>
        </authorList>
    </citation>
    <scope>NUCLEOTIDE SEQUENCE [LARGE SCALE GENOMIC DNA]</scope>
</reference>
<evidence type="ECO:0000256" key="1">
    <source>
        <dbReference type="ARBA" id="ARBA00022786"/>
    </source>
</evidence>
<keyword evidence="2" id="KW-1185">Reference proteome</keyword>
<protein>
    <submittedName>
        <fullName evidence="3">U-box domain-containing protein 2-like</fullName>
    </submittedName>
</protein>
<dbReference type="KEGG" id="rarg:115747725"/>
<dbReference type="RefSeq" id="XP_030539851.2">
    <property type="nucleotide sequence ID" value="XM_030683991.2"/>
</dbReference>
<proteinExistence type="predicted"/>
<dbReference type="InterPro" id="IPR011989">
    <property type="entry name" value="ARM-like"/>
</dbReference>
<gene>
    <name evidence="3" type="primary">LOC115747725</name>
</gene>
<dbReference type="PANTHER" id="PTHR23315:SF265">
    <property type="entry name" value="U-BOX DOMAIN-CONTAINING PROTEIN 46-RELATED"/>
    <property type="match status" value="1"/>
</dbReference>
<keyword evidence="1" id="KW-0833">Ubl conjugation pathway</keyword>